<dbReference type="AlphaFoldDB" id="A0A7D6A5Z5"/>
<reference evidence="1 2" key="1">
    <citation type="journal article" date="2009" name="Mikrobiologiia">
        <title>[Phenanthren biodegradation and interaction of Pseudomonas putida BS3701 and Burkholderia sp.BS3702 in plant rhizosphere].</title>
        <authorList>
            <person name="Ovchinnikova A.A."/>
            <person name="Vetrova A.A."/>
            <person name="Filonov A.E."/>
            <person name="Boronin A.M."/>
        </authorList>
    </citation>
    <scope>NUCLEOTIDE SEQUENCE [LARGE SCALE GENOMIC DNA]</scope>
    <source>
        <strain evidence="1 2">BS3701</strain>
    </source>
</reference>
<evidence type="ECO:0000313" key="2">
    <source>
        <dbReference type="Proteomes" id="UP000510934"/>
    </source>
</evidence>
<sequence>MHTPTLPTLGLMIALAGCSTPPPPPVPAPAAPPALPAGLPKPKAPLPAWVRQDRYTLVTTRPTLEQRQPLYQLVNVQIAPALHATVGEALRHVLQRSGFALCADSAAVDRLFRRPLPAVQHQFGPISLLDALTILGGPVWRLDIDPVERTVCYVLRVPSPAPPFSTLELTP</sequence>
<dbReference type="NCBIfam" id="TIGR03748">
    <property type="entry name" value="conj_PilL"/>
    <property type="match status" value="1"/>
</dbReference>
<dbReference type="Proteomes" id="UP000510934">
    <property type="component" value="Chromosome"/>
</dbReference>
<name>A0A7D6A5Z5_PSEPU</name>
<dbReference type="InterPro" id="IPR022260">
    <property type="entry name" value="Integr_conj_element_PilL"/>
</dbReference>
<dbReference type="EMBL" id="CP059052">
    <property type="protein sequence ID" value="QLJ16362.1"/>
    <property type="molecule type" value="Genomic_DNA"/>
</dbReference>
<accession>A0A7D6A5Z5</accession>
<protein>
    <submittedName>
        <fullName evidence="1">Pilus assembly protein</fullName>
    </submittedName>
</protein>
<proteinExistence type="predicted"/>
<gene>
    <name evidence="1" type="ORF">H0H12_10745</name>
</gene>
<organism evidence="1 2">
    <name type="scientific">Pseudomonas putida</name>
    <name type="common">Arthrobacter siderocapsulatus</name>
    <dbReference type="NCBI Taxonomy" id="303"/>
    <lineage>
        <taxon>Bacteria</taxon>
        <taxon>Pseudomonadati</taxon>
        <taxon>Pseudomonadota</taxon>
        <taxon>Gammaproteobacteria</taxon>
        <taxon>Pseudomonadales</taxon>
        <taxon>Pseudomonadaceae</taxon>
        <taxon>Pseudomonas</taxon>
    </lineage>
</organism>
<evidence type="ECO:0000313" key="1">
    <source>
        <dbReference type="EMBL" id="QLJ16362.1"/>
    </source>
</evidence>